<accession>A0AA40BDY1</accession>
<protein>
    <submittedName>
        <fullName evidence="1">Uncharacterized protein</fullName>
    </submittedName>
</protein>
<sequence length="75" mass="8766">MFWRGRRCEVIYHSIICRDHFIICLGPFAKLRGMQQCGEKYSWLVVVVVGRCANKVKTANDLSSCVYISQRPQHY</sequence>
<evidence type="ECO:0000313" key="1">
    <source>
        <dbReference type="EMBL" id="KAK0732113.1"/>
    </source>
</evidence>
<keyword evidence="2" id="KW-1185">Reference proteome</keyword>
<organism evidence="1 2">
    <name type="scientific">Lasiosphaeris hirsuta</name>
    <dbReference type="NCBI Taxonomy" id="260670"/>
    <lineage>
        <taxon>Eukaryota</taxon>
        <taxon>Fungi</taxon>
        <taxon>Dikarya</taxon>
        <taxon>Ascomycota</taxon>
        <taxon>Pezizomycotina</taxon>
        <taxon>Sordariomycetes</taxon>
        <taxon>Sordariomycetidae</taxon>
        <taxon>Sordariales</taxon>
        <taxon>Lasiosphaeriaceae</taxon>
        <taxon>Lasiosphaeris</taxon>
    </lineage>
</organism>
<gene>
    <name evidence="1" type="ORF">B0H67DRAFT_94175</name>
</gene>
<name>A0AA40BDY1_9PEZI</name>
<dbReference type="AlphaFoldDB" id="A0AA40BDY1"/>
<proteinExistence type="predicted"/>
<evidence type="ECO:0000313" key="2">
    <source>
        <dbReference type="Proteomes" id="UP001172102"/>
    </source>
</evidence>
<dbReference type="Proteomes" id="UP001172102">
    <property type="component" value="Unassembled WGS sequence"/>
</dbReference>
<dbReference type="EMBL" id="JAUKUA010000001">
    <property type="protein sequence ID" value="KAK0732113.1"/>
    <property type="molecule type" value="Genomic_DNA"/>
</dbReference>
<comment type="caution">
    <text evidence="1">The sequence shown here is derived from an EMBL/GenBank/DDBJ whole genome shotgun (WGS) entry which is preliminary data.</text>
</comment>
<reference evidence="1" key="1">
    <citation type="submission" date="2023-06" db="EMBL/GenBank/DDBJ databases">
        <title>Genome-scale phylogeny and comparative genomics of the fungal order Sordariales.</title>
        <authorList>
            <consortium name="Lawrence Berkeley National Laboratory"/>
            <person name="Hensen N."/>
            <person name="Bonometti L."/>
            <person name="Westerberg I."/>
            <person name="Brannstrom I.O."/>
            <person name="Guillou S."/>
            <person name="Cros-Aarteil S."/>
            <person name="Calhoun S."/>
            <person name="Haridas S."/>
            <person name="Kuo A."/>
            <person name="Mondo S."/>
            <person name="Pangilinan J."/>
            <person name="Riley R."/>
            <person name="Labutti K."/>
            <person name="Andreopoulos B."/>
            <person name="Lipzen A."/>
            <person name="Chen C."/>
            <person name="Yanf M."/>
            <person name="Daum C."/>
            <person name="Ng V."/>
            <person name="Clum A."/>
            <person name="Steindorff A."/>
            <person name="Ohm R."/>
            <person name="Martin F."/>
            <person name="Silar P."/>
            <person name="Natvig D."/>
            <person name="Lalanne C."/>
            <person name="Gautier V."/>
            <person name="Ament-Velasquez S.L."/>
            <person name="Kruys A."/>
            <person name="Hutchinson M.I."/>
            <person name="Powell A.J."/>
            <person name="Barry K."/>
            <person name="Miller A.N."/>
            <person name="Grigoriev I.V."/>
            <person name="Debuchy R."/>
            <person name="Gladieux P."/>
            <person name="Thoren M.H."/>
            <person name="Johannesson H."/>
        </authorList>
    </citation>
    <scope>NUCLEOTIDE SEQUENCE</scope>
    <source>
        <strain evidence="1">SMH4607-1</strain>
    </source>
</reference>